<keyword evidence="7" id="KW-0677">Repeat</keyword>
<feature type="domain" description="C2" evidence="12">
    <location>
        <begin position="405"/>
        <end position="526"/>
    </location>
</feature>
<dbReference type="CDD" id="cd04047">
    <property type="entry name" value="C2B_Copine"/>
    <property type="match status" value="1"/>
</dbReference>
<evidence type="ECO:0000256" key="7">
    <source>
        <dbReference type="ARBA" id="ARBA00022737"/>
    </source>
</evidence>
<dbReference type="KEGG" id="lgi:LOTGIDRAFT_231912"/>
<proteinExistence type="predicted"/>
<feature type="compositionally biased region" description="Acidic residues" evidence="11">
    <location>
        <begin position="328"/>
        <end position="355"/>
    </location>
</feature>
<dbReference type="AlphaFoldDB" id="V4AFM4"/>
<dbReference type="HOGENOM" id="CLU_368148_0_0_1"/>
<dbReference type="SMART" id="SM00239">
    <property type="entry name" value="C2"/>
    <property type="match status" value="1"/>
</dbReference>
<feature type="region of interest" description="Disordered" evidence="11">
    <location>
        <begin position="326"/>
        <end position="408"/>
    </location>
</feature>
<dbReference type="GO" id="GO:0005634">
    <property type="term" value="C:nucleus"/>
    <property type="evidence" value="ECO:0007669"/>
    <property type="project" value="UniProtKB-SubCell"/>
</dbReference>
<dbReference type="GO" id="GO:0005737">
    <property type="term" value="C:cytoplasm"/>
    <property type="evidence" value="ECO:0007669"/>
    <property type="project" value="UniProtKB-SubCell"/>
</dbReference>
<dbReference type="OrthoDB" id="376826at2759"/>
<keyword evidence="8" id="KW-0106">Calcium</keyword>
<feature type="compositionally biased region" description="Basic residues" evidence="11">
    <location>
        <begin position="231"/>
        <end position="242"/>
    </location>
</feature>
<feature type="region of interest" description="Disordered" evidence="11">
    <location>
        <begin position="146"/>
        <end position="176"/>
    </location>
</feature>
<evidence type="ECO:0000256" key="3">
    <source>
        <dbReference type="ARBA" id="ARBA00004496"/>
    </source>
</evidence>
<dbReference type="SUPFAM" id="SSF49562">
    <property type="entry name" value="C2 domain (Calcium/lipid-binding domain, CaLB)"/>
    <property type="match status" value="1"/>
</dbReference>
<evidence type="ECO:0000256" key="1">
    <source>
        <dbReference type="ARBA" id="ARBA00004123"/>
    </source>
</evidence>
<evidence type="ECO:0000256" key="6">
    <source>
        <dbReference type="ARBA" id="ARBA00022723"/>
    </source>
</evidence>
<dbReference type="GeneID" id="20248757"/>
<evidence type="ECO:0000256" key="8">
    <source>
        <dbReference type="ARBA" id="ARBA00022837"/>
    </source>
</evidence>
<dbReference type="GO" id="GO:0005886">
    <property type="term" value="C:plasma membrane"/>
    <property type="evidence" value="ECO:0007669"/>
    <property type="project" value="UniProtKB-SubCell"/>
</dbReference>
<dbReference type="STRING" id="225164.V4AFM4"/>
<dbReference type="Gene3D" id="2.60.40.150">
    <property type="entry name" value="C2 domain"/>
    <property type="match status" value="1"/>
</dbReference>
<dbReference type="Proteomes" id="UP000030746">
    <property type="component" value="Unassembled WGS sequence"/>
</dbReference>
<evidence type="ECO:0000256" key="5">
    <source>
        <dbReference type="ARBA" id="ARBA00022490"/>
    </source>
</evidence>
<dbReference type="InterPro" id="IPR037768">
    <property type="entry name" value="C2B_Copine"/>
</dbReference>
<feature type="region of interest" description="Disordered" evidence="11">
    <location>
        <begin position="277"/>
        <end position="314"/>
    </location>
</feature>
<dbReference type="PANTHER" id="PTHR10857">
    <property type="entry name" value="COPINE"/>
    <property type="match status" value="1"/>
</dbReference>
<organism evidence="13 14">
    <name type="scientific">Lottia gigantea</name>
    <name type="common">Giant owl limpet</name>
    <dbReference type="NCBI Taxonomy" id="225164"/>
    <lineage>
        <taxon>Eukaryota</taxon>
        <taxon>Metazoa</taxon>
        <taxon>Spiralia</taxon>
        <taxon>Lophotrochozoa</taxon>
        <taxon>Mollusca</taxon>
        <taxon>Gastropoda</taxon>
        <taxon>Patellogastropoda</taxon>
        <taxon>Lottioidea</taxon>
        <taxon>Lottiidae</taxon>
        <taxon>Lottia</taxon>
    </lineage>
</organism>
<dbReference type="GO" id="GO:0005544">
    <property type="term" value="F:calcium-dependent phospholipid binding"/>
    <property type="evidence" value="ECO:0007669"/>
    <property type="project" value="InterPro"/>
</dbReference>
<gene>
    <name evidence="13" type="ORF">LOTGIDRAFT_231912</name>
</gene>
<keyword evidence="14" id="KW-1185">Reference proteome</keyword>
<evidence type="ECO:0000313" key="13">
    <source>
        <dbReference type="EMBL" id="ESO95687.1"/>
    </source>
</evidence>
<feature type="region of interest" description="Disordered" evidence="11">
    <location>
        <begin position="215"/>
        <end position="242"/>
    </location>
</feature>
<evidence type="ECO:0000256" key="11">
    <source>
        <dbReference type="SAM" id="MobiDB-lite"/>
    </source>
</evidence>
<evidence type="ECO:0000256" key="10">
    <source>
        <dbReference type="ARBA" id="ARBA00023242"/>
    </source>
</evidence>
<accession>V4AFM4</accession>
<reference evidence="13 14" key="1">
    <citation type="journal article" date="2013" name="Nature">
        <title>Insights into bilaterian evolution from three spiralian genomes.</title>
        <authorList>
            <person name="Simakov O."/>
            <person name="Marletaz F."/>
            <person name="Cho S.J."/>
            <person name="Edsinger-Gonzales E."/>
            <person name="Havlak P."/>
            <person name="Hellsten U."/>
            <person name="Kuo D.H."/>
            <person name="Larsson T."/>
            <person name="Lv J."/>
            <person name="Arendt D."/>
            <person name="Savage R."/>
            <person name="Osoegawa K."/>
            <person name="de Jong P."/>
            <person name="Grimwood J."/>
            <person name="Chapman J.A."/>
            <person name="Shapiro H."/>
            <person name="Aerts A."/>
            <person name="Otillar R.P."/>
            <person name="Terry A.Y."/>
            <person name="Boore J.L."/>
            <person name="Grigoriev I.V."/>
            <person name="Lindberg D.R."/>
            <person name="Seaver E.C."/>
            <person name="Weisblat D.A."/>
            <person name="Putnam N.H."/>
            <person name="Rokhsar D.S."/>
        </authorList>
    </citation>
    <scope>NUCLEOTIDE SEQUENCE [LARGE SCALE GENOMIC DNA]</scope>
</reference>
<evidence type="ECO:0000256" key="4">
    <source>
        <dbReference type="ARBA" id="ARBA00022475"/>
    </source>
</evidence>
<dbReference type="RefSeq" id="XP_009053540.1">
    <property type="nucleotide sequence ID" value="XM_009055292.1"/>
</dbReference>
<name>V4AFM4_LOTGI</name>
<evidence type="ECO:0000256" key="9">
    <source>
        <dbReference type="ARBA" id="ARBA00023136"/>
    </source>
</evidence>
<sequence length="757" mass="85745">MAKEVQDFKKRRGLKSELKNLPTVSSLCDVYSNVKDRNSVLQFCLNAVENSCSYVGGHVVNLFGRPAELETSALDYFKRLKENYPIIRKSPKNIYRKTKSRICDWSLKKTQTILQTPPGKVAVWGVGAASNVSDKILSSVYYVTNHSPKPKQKSKERLAIHSSRSPDKKIKPTEPNGKSSIIGYTVVLPVEIMTRFLQTLHLWIHILLADAAEKTRKQNGLSPEKAAEIRNRRKVSPRKRVQRSTIKSWSKRLVSFLHLDKILPFFSTRSFLKNIDPSLKDLSPNKSDEGEHKRKYDDIVSDDDSSSSPDEPSYLDHLRKLDLSQYMSDDDPDYEPGVESTDSDEYLEGETESDDDHPISTTPREPLPPRNKSTPISVKTTTPSKPKTDTKSILKQGQQNDGKTKPKNIQIKTEDNKDYVQLTFKASKLDSRDIIGKSDPYLTLNKQGPDGKWQQLHKTETILNCSDPQWKPFNIPLLSLWNGDKSKQIKITVHDKDDAVSDDFVGETTVTLEEILKASKHEITWSLINAKKQNKKKNYVNSGQIHLVSCKLRVSNPQTNFSQLKTLLHSHWLTLNLVNFLFKQNLDENLNLRQEVHETLESHETKELKPVKEPLLQAFKVSKENCLNRIMLEKAVDPKTELLKADIRSLDKAKAVESLVKDIQECPKIEKLNIEKVDIVGNAPKPNTSTVATVPKKSVSKTPHEVSEPLICPVYIPYKGQTQRQQERAKKPTNLVPLSLGLSVSATIVIALLVTHI</sequence>
<dbReference type="FunFam" id="2.60.40.150:FF:000042">
    <property type="entry name" value="Copine 3"/>
    <property type="match status" value="1"/>
</dbReference>
<protein>
    <recommendedName>
        <fullName evidence="12">C2 domain-containing protein</fullName>
    </recommendedName>
</protein>
<feature type="compositionally biased region" description="Basic and acidic residues" evidence="11">
    <location>
        <begin position="153"/>
        <end position="172"/>
    </location>
</feature>
<dbReference type="InterPro" id="IPR045052">
    <property type="entry name" value="Copine"/>
</dbReference>
<keyword evidence="9" id="KW-0472">Membrane</keyword>
<dbReference type="CTD" id="20248757"/>
<dbReference type="PROSITE" id="PS50004">
    <property type="entry name" value="C2"/>
    <property type="match status" value="1"/>
</dbReference>
<keyword evidence="10" id="KW-0539">Nucleus</keyword>
<evidence type="ECO:0000256" key="2">
    <source>
        <dbReference type="ARBA" id="ARBA00004236"/>
    </source>
</evidence>
<dbReference type="GO" id="GO:0071277">
    <property type="term" value="P:cellular response to calcium ion"/>
    <property type="evidence" value="ECO:0007669"/>
    <property type="project" value="TreeGrafter"/>
</dbReference>
<keyword evidence="6" id="KW-0479">Metal-binding</keyword>
<dbReference type="EMBL" id="KB201611">
    <property type="protein sequence ID" value="ESO95687.1"/>
    <property type="molecule type" value="Genomic_DNA"/>
</dbReference>
<dbReference type="PANTHER" id="PTHR10857:SF102">
    <property type="entry name" value="C2 DOMAIN-CONTAINING PROTEIN"/>
    <property type="match status" value="1"/>
</dbReference>
<dbReference type="Pfam" id="PF00168">
    <property type="entry name" value="C2"/>
    <property type="match status" value="1"/>
</dbReference>
<comment type="subcellular location">
    <subcellularLocation>
        <location evidence="2">Cell membrane</location>
    </subcellularLocation>
    <subcellularLocation>
        <location evidence="3">Cytoplasm</location>
    </subcellularLocation>
    <subcellularLocation>
        <location evidence="1">Nucleus</location>
    </subcellularLocation>
</comment>
<keyword evidence="5" id="KW-0963">Cytoplasm</keyword>
<keyword evidence="4" id="KW-1003">Cell membrane</keyword>
<feature type="compositionally biased region" description="Basic and acidic residues" evidence="11">
    <location>
        <begin position="286"/>
        <end position="298"/>
    </location>
</feature>
<dbReference type="InterPro" id="IPR000008">
    <property type="entry name" value="C2_dom"/>
</dbReference>
<feature type="compositionally biased region" description="Low complexity" evidence="11">
    <location>
        <begin position="372"/>
        <end position="385"/>
    </location>
</feature>
<evidence type="ECO:0000313" key="14">
    <source>
        <dbReference type="Proteomes" id="UP000030746"/>
    </source>
</evidence>
<dbReference type="GO" id="GO:0046872">
    <property type="term" value="F:metal ion binding"/>
    <property type="evidence" value="ECO:0007669"/>
    <property type="project" value="UniProtKB-KW"/>
</dbReference>
<evidence type="ECO:0000259" key="12">
    <source>
        <dbReference type="PROSITE" id="PS50004"/>
    </source>
</evidence>
<dbReference type="InterPro" id="IPR035892">
    <property type="entry name" value="C2_domain_sf"/>
</dbReference>